<dbReference type="Proteomes" id="UP000078228">
    <property type="component" value="Unassembled WGS sequence"/>
</dbReference>
<evidence type="ECO:0000313" key="2">
    <source>
        <dbReference type="Proteomes" id="UP000078228"/>
    </source>
</evidence>
<name>A0A198UQ08_MORCA</name>
<dbReference type="AlphaFoldDB" id="A0A198UQ08"/>
<organism evidence="1 2">
    <name type="scientific">Moraxella catarrhalis</name>
    <name type="common">Branhamella catarrhalis</name>
    <dbReference type="NCBI Taxonomy" id="480"/>
    <lineage>
        <taxon>Bacteria</taxon>
        <taxon>Pseudomonadati</taxon>
        <taxon>Pseudomonadota</taxon>
        <taxon>Gammaproteobacteria</taxon>
        <taxon>Moraxellales</taxon>
        <taxon>Moraxellaceae</taxon>
        <taxon>Moraxella</taxon>
    </lineage>
</organism>
<dbReference type="PATRIC" id="fig|480.237.peg.1658"/>
<evidence type="ECO:0000313" key="1">
    <source>
        <dbReference type="EMBL" id="OAU98441.1"/>
    </source>
</evidence>
<dbReference type="EMBL" id="LXHC01000001">
    <property type="protein sequence ID" value="OAU98441.1"/>
    <property type="molecule type" value="Genomic_DNA"/>
</dbReference>
<reference evidence="1 2" key="1">
    <citation type="journal article" date="2016" name="Genome Biol. Evol.">
        <title>Comparative Genomic Analyses of the Moraxella catarrhalis Serosensitive and Seroresistant Lineages Demonstrate Their Independent Evolution.</title>
        <authorList>
            <person name="Earl J.P."/>
            <person name="de Vries S.P."/>
            <person name="Ahmed A."/>
            <person name="Powell E."/>
            <person name="Schultz M.P."/>
            <person name="Hermans P.W."/>
            <person name="Hill D.J."/>
            <person name="Zhou Z."/>
            <person name="Constantinidou C.I."/>
            <person name="Hu F.Z."/>
            <person name="Bootsma H.J."/>
            <person name="Ehrlich G.D."/>
        </authorList>
    </citation>
    <scope>NUCLEOTIDE SEQUENCE [LARGE SCALE GENOMIC DNA]</scope>
    <source>
        <strain evidence="1 2">Z7542</strain>
    </source>
</reference>
<gene>
    <name evidence="1" type="ORF">AO384_0025</name>
</gene>
<keyword evidence="2" id="KW-1185">Reference proteome</keyword>
<accession>A0A198UQ08</accession>
<dbReference type="RefSeq" id="WP_064611263.1">
    <property type="nucleotide sequence ID" value="NZ_LXHB01000087.1"/>
</dbReference>
<proteinExistence type="predicted"/>
<sequence length="186" mass="20917">MSDHTKTTPINDLVAKVRKPNHLASRVEKQAAAGAAIPKHLLHRYRHLQHHTQLVRQAWAGVLPNDILQTCQVVNVSPVEITLAMSSPTAANHARYMMENCVQALRAYDQRFCQLQSIKLIISSKTTSPKLVQSDARPDDSKKILSENTRQMITQTAQFVTQNERLNQALTQLASSNNDQKNNFIN</sequence>
<dbReference type="OrthoDB" id="6650101at2"/>
<comment type="caution">
    <text evidence="1">The sequence shown here is derived from an EMBL/GenBank/DDBJ whole genome shotgun (WGS) entry which is preliminary data.</text>
</comment>
<protein>
    <submittedName>
        <fullName evidence="1">Zn-ribbon-containing</fullName>
    </submittedName>
</protein>